<organism evidence="1 2">
    <name type="scientific">Deinococcus rhizophilus</name>
    <dbReference type="NCBI Taxonomy" id="3049544"/>
    <lineage>
        <taxon>Bacteria</taxon>
        <taxon>Thermotogati</taxon>
        <taxon>Deinococcota</taxon>
        <taxon>Deinococci</taxon>
        <taxon>Deinococcales</taxon>
        <taxon>Deinococcaceae</taxon>
        <taxon>Deinococcus</taxon>
    </lineage>
</organism>
<evidence type="ECO:0000313" key="1">
    <source>
        <dbReference type="EMBL" id="MDL2345710.1"/>
    </source>
</evidence>
<reference evidence="1 2" key="1">
    <citation type="submission" date="2023-05" db="EMBL/GenBank/DDBJ databases">
        <authorList>
            <person name="Gao F."/>
        </authorList>
    </citation>
    <scope>NUCLEOTIDE SEQUENCE [LARGE SCALE GENOMIC DNA]</scope>
    <source>
        <strain evidence="1 2">MIMF12</strain>
    </source>
</reference>
<gene>
    <name evidence="1" type="ORF">QOL99_16375</name>
</gene>
<proteinExistence type="predicted"/>
<dbReference type="Proteomes" id="UP001302059">
    <property type="component" value="Unassembled WGS sequence"/>
</dbReference>
<accession>A0ABT7JMM5</accession>
<dbReference type="EMBL" id="JASNGB010000268">
    <property type="protein sequence ID" value="MDL2345710.1"/>
    <property type="molecule type" value="Genomic_DNA"/>
</dbReference>
<name>A0ABT7JMM5_9DEIO</name>
<comment type="caution">
    <text evidence="1">The sequence shown here is derived from an EMBL/GenBank/DDBJ whole genome shotgun (WGS) entry which is preliminary data.</text>
</comment>
<sequence>MFKFLTVALALTATLPGVSTTPAQLGTTLKLRSGEASRLVLIRGAQISSLEQFQSKAGLTHLRFRLSSGGRSYSAIAYQNDWTPAMRQSLESGRVDAAGVWDTFQGAPSFTLKHAVAAGTQGAASPNSTSAELLRIRGAVITPGSVQKFTARSQARHVTYTFVAEGKTYQGVMYAGTWNSAALDQLRGGRATLYGRWGTFENRPNFITTRVAP</sequence>
<dbReference type="RefSeq" id="WP_285525376.1">
    <property type="nucleotide sequence ID" value="NZ_JASNGB010000268.1"/>
</dbReference>
<evidence type="ECO:0000313" key="2">
    <source>
        <dbReference type="Proteomes" id="UP001302059"/>
    </source>
</evidence>
<protein>
    <submittedName>
        <fullName evidence="1">Uncharacterized protein</fullName>
    </submittedName>
</protein>
<keyword evidence="2" id="KW-1185">Reference proteome</keyword>